<dbReference type="Proteomes" id="UP000599523">
    <property type="component" value="Unassembled WGS sequence"/>
</dbReference>
<feature type="chain" id="PRO_5037537646" evidence="3">
    <location>
        <begin position="21"/>
        <end position="288"/>
    </location>
</feature>
<dbReference type="AlphaFoldDB" id="A0A972F9S3"/>
<evidence type="ECO:0000256" key="3">
    <source>
        <dbReference type="SAM" id="SignalP"/>
    </source>
</evidence>
<organism evidence="4 5">
    <name type="scientific">Azoarcus taiwanensis</name>
    <dbReference type="NCBI Taxonomy" id="666964"/>
    <lineage>
        <taxon>Bacteria</taxon>
        <taxon>Pseudomonadati</taxon>
        <taxon>Pseudomonadota</taxon>
        <taxon>Betaproteobacteria</taxon>
        <taxon>Rhodocyclales</taxon>
        <taxon>Zoogloeaceae</taxon>
        <taxon>Azoarcus</taxon>
    </lineage>
</organism>
<dbReference type="PRINTS" id="PR01805">
    <property type="entry name" value="VACJLIPOPROT"/>
</dbReference>
<dbReference type="InterPro" id="IPR007428">
    <property type="entry name" value="MlaA"/>
</dbReference>
<keyword evidence="2 3" id="KW-0732">Signal</keyword>
<name>A0A972F9S3_9RHOO</name>
<dbReference type="PROSITE" id="PS51257">
    <property type="entry name" value="PROKAR_LIPOPROTEIN"/>
    <property type="match status" value="1"/>
</dbReference>
<dbReference type="PANTHER" id="PTHR30035:SF3">
    <property type="entry name" value="INTERMEMBRANE PHOSPHOLIPID TRANSPORT SYSTEM LIPOPROTEIN MLAA"/>
    <property type="match status" value="1"/>
</dbReference>
<keyword evidence="5" id="KW-1185">Reference proteome</keyword>
<comment type="caution">
    <text evidence="4">The sequence shown here is derived from an EMBL/GenBank/DDBJ whole genome shotgun (WGS) entry which is preliminary data.</text>
</comment>
<evidence type="ECO:0000313" key="4">
    <source>
        <dbReference type="EMBL" id="NMG04976.1"/>
    </source>
</evidence>
<accession>A0A972F9S3</accession>
<keyword evidence="4" id="KW-0449">Lipoprotein</keyword>
<protein>
    <submittedName>
        <fullName evidence="4">VacJ family lipoprotein</fullName>
    </submittedName>
</protein>
<reference evidence="4" key="1">
    <citation type="submission" date="2019-12" db="EMBL/GenBank/DDBJ databases">
        <title>Comparative genomics gives insights into the taxonomy of the Azoarcus-Aromatoleum group and reveals separate origins of nif in the plant-associated Azoarcus and non-plant-associated Aromatoleum sub-groups.</title>
        <authorList>
            <person name="Lafos M."/>
            <person name="Maluk M."/>
            <person name="Batista M."/>
            <person name="Junghare M."/>
            <person name="Carmona M."/>
            <person name="Faoro H."/>
            <person name="Cruz L.M."/>
            <person name="Battistoni F."/>
            <person name="De Souza E."/>
            <person name="Pedrosa F."/>
            <person name="Chen W.-M."/>
            <person name="Poole P.S."/>
            <person name="Dixon R.A."/>
            <person name="James E.K."/>
        </authorList>
    </citation>
    <scope>NUCLEOTIDE SEQUENCE</scope>
    <source>
        <strain evidence="4">NSC3</strain>
    </source>
</reference>
<comment type="similarity">
    <text evidence="1">Belongs to the MlaA family.</text>
</comment>
<evidence type="ECO:0000313" key="5">
    <source>
        <dbReference type="Proteomes" id="UP000599523"/>
    </source>
</evidence>
<evidence type="ECO:0000256" key="1">
    <source>
        <dbReference type="ARBA" id="ARBA00010634"/>
    </source>
</evidence>
<dbReference type="EMBL" id="WTVM01000182">
    <property type="protein sequence ID" value="NMG04976.1"/>
    <property type="molecule type" value="Genomic_DNA"/>
</dbReference>
<dbReference type="GO" id="GO:0016020">
    <property type="term" value="C:membrane"/>
    <property type="evidence" value="ECO:0007669"/>
    <property type="project" value="InterPro"/>
</dbReference>
<evidence type="ECO:0000256" key="2">
    <source>
        <dbReference type="ARBA" id="ARBA00022729"/>
    </source>
</evidence>
<dbReference type="GO" id="GO:0120010">
    <property type="term" value="P:intermembrane phospholipid transfer"/>
    <property type="evidence" value="ECO:0007669"/>
    <property type="project" value="TreeGrafter"/>
</dbReference>
<proteinExistence type="inferred from homology"/>
<gene>
    <name evidence="4" type="ORF">GPA21_18680</name>
</gene>
<sequence length="288" mass="31248">MRAFRTLMFAAMVLATTACASNAIKDQAASPAVEMPPATATVAASQPNVPPATGTTVEAGDAAAAQMPNQAELDAEDFHAQKLVPDPWEGFNRKMHGFNNAADKFVLRPLAVGYKKITPEPVQAGVSRFFANLSMPVTVVNQALQGRPGDATRSLGRFAVNTTVGIVGVFDPASHFGMPGRNDEDFGQTLATWGWRDSRYLVLPLLGPRTVRDALGIVGDQPLSPIAQIQDSGVASGLQALEIVDVRTRLLPIDQFRRDALDDYVFVRDAWIQRRNHQIQQDLQSDRD</sequence>
<dbReference type="RefSeq" id="WP_168989598.1">
    <property type="nucleotide sequence ID" value="NZ_CAWPHM010000091.1"/>
</dbReference>
<dbReference type="Pfam" id="PF04333">
    <property type="entry name" value="MlaA"/>
    <property type="match status" value="1"/>
</dbReference>
<feature type="signal peptide" evidence="3">
    <location>
        <begin position="1"/>
        <end position="20"/>
    </location>
</feature>
<dbReference type="PANTHER" id="PTHR30035">
    <property type="entry name" value="LIPOPROTEIN VACJ-RELATED"/>
    <property type="match status" value="1"/>
</dbReference>